<dbReference type="Proteomes" id="UP000887013">
    <property type="component" value="Unassembled WGS sequence"/>
</dbReference>
<organism evidence="1 2">
    <name type="scientific">Nephila pilipes</name>
    <name type="common">Giant wood spider</name>
    <name type="synonym">Nephila maculata</name>
    <dbReference type="NCBI Taxonomy" id="299642"/>
    <lineage>
        <taxon>Eukaryota</taxon>
        <taxon>Metazoa</taxon>
        <taxon>Ecdysozoa</taxon>
        <taxon>Arthropoda</taxon>
        <taxon>Chelicerata</taxon>
        <taxon>Arachnida</taxon>
        <taxon>Araneae</taxon>
        <taxon>Araneomorphae</taxon>
        <taxon>Entelegynae</taxon>
        <taxon>Araneoidea</taxon>
        <taxon>Nephilidae</taxon>
        <taxon>Nephila</taxon>
    </lineage>
</organism>
<sequence length="86" mass="9886">MGQPPVTLHSDVLTDHNRPFVPEFFSANVQKYLGIKEARLEDSNHQALFSSTYTSILWDPYLHPRVLITASPGWIGSPNDQKHFHW</sequence>
<comment type="caution">
    <text evidence="1">The sequence shown here is derived from an EMBL/GenBank/DDBJ whole genome shotgun (WGS) entry which is preliminary data.</text>
</comment>
<dbReference type="AlphaFoldDB" id="A0A8X6QYB6"/>
<name>A0A8X6QYB6_NEPPI</name>
<dbReference type="EMBL" id="BMAW01131165">
    <property type="protein sequence ID" value="GFU38214.1"/>
    <property type="molecule type" value="Genomic_DNA"/>
</dbReference>
<evidence type="ECO:0000313" key="2">
    <source>
        <dbReference type="Proteomes" id="UP000887013"/>
    </source>
</evidence>
<protein>
    <submittedName>
        <fullName evidence="1">Uncharacterized protein</fullName>
    </submittedName>
</protein>
<evidence type="ECO:0000313" key="1">
    <source>
        <dbReference type="EMBL" id="GFU38214.1"/>
    </source>
</evidence>
<keyword evidence="2" id="KW-1185">Reference proteome</keyword>
<accession>A0A8X6QYB6</accession>
<gene>
    <name evidence="1" type="ORF">NPIL_211</name>
</gene>
<proteinExistence type="predicted"/>
<reference evidence="1" key="1">
    <citation type="submission" date="2020-08" db="EMBL/GenBank/DDBJ databases">
        <title>Multicomponent nature underlies the extraordinary mechanical properties of spider dragline silk.</title>
        <authorList>
            <person name="Kono N."/>
            <person name="Nakamura H."/>
            <person name="Mori M."/>
            <person name="Yoshida Y."/>
            <person name="Ohtoshi R."/>
            <person name="Malay A.D."/>
            <person name="Moran D.A.P."/>
            <person name="Tomita M."/>
            <person name="Numata K."/>
            <person name="Arakawa K."/>
        </authorList>
    </citation>
    <scope>NUCLEOTIDE SEQUENCE</scope>
</reference>